<accession>A0ABD0W2R0</accession>
<dbReference type="GO" id="GO:0005525">
    <property type="term" value="F:GTP binding"/>
    <property type="evidence" value="ECO:0007669"/>
    <property type="project" value="UniProtKB-KW"/>
</dbReference>
<evidence type="ECO:0000256" key="4">
    <source>
        <dbReference type="ARBA" id="ARBA00023134"/>
    </source>
</evidence>
<keyword evidence="3" id="KW-0378">Hydrolase</keyword>
<dbReference type="PANTHER" id="PTHR32341:SF10">
    <property type="entry name" value="INTERFERON-INDUCIBLE GTPASE 5"/>
    <property type="match status" value="1"/>
</dbReference>
<comment type="caution">
    <text evidence="6">The sequence shown here is derived from an EMBL/GenBank/DDBJ whole genome shotgun (WGS) entry which is preliminary data.</text>
</comment>
<reference evidence="6 7" key="1">
    <citation type="submission" date="2024-06" db="EMBL/GenBank/DDBJ databases">
        <authorList>
            <person name="Pan Q."/>
            <person name="Wen M."/>
            <person name="Jouanno E."/>
            <person name="Zahm M."/>
            <person name="Klopp C."/>
            <person name="Cabau C."/>
            <person name="Louis A."/>
            <person name="Berthelot C."/>
            <person name="Parey E."/>
            <person name="Roest Crollius H."/>
            <person name="Montfort J."/>
            <person name="Robinson-Rechavi M."/>
            <person name="Bouchez O."/>
            <person name="Lampietro C."/>
            <person name="Lopez Roques C."/>
            <person name="Donnadieu C."/>
            <person name="Postlethwait J."/>
            <person name="Bobe J."/>
            <person name="Verreycken H."/>
            <person name="Guiguen Y."/>
        </authorList>
    </citation>
    <scope>NUCLEOTIDE SEQUENCE [LARGE SCALE GENOMIC DNA]</scope>
    <source>
        <strain evidence="6">Up_M1</strain>
        <tissue evidence="6">Testis</tissue>
    </source>
</reference>
<dbReference type="PANTHER" id="PTHR32341">
    <property type="entry name" value="INTERFERON-INDUCIBLE GTPASE"/>
    <property type="match status" value="1"/>
</dbReference>
<comment type="similarity">
    <text evidence="1">Belongs to the TRAFAC class dynamin-like GTPase superfamily. IRG family.</text>
</comment>
<protein>
    <recommendedName>
        <fullName evidence="5">IRG-type G domain-containing protein</fullName>
    </recommendedName>
</protein>
<gene>
    <name evidence="6" type="ORF">UPYG_G00304250</name>
</gene>
<dbReference type="InterPro" id="IPR051515">
    <property type="entry name" value="IRG"/>
</dbReference>
<keyword evidence="7" id="KW-1185">Reference proteome</keyword>
<evidence type="ECO:0000313" key="6">
    <source>
        <dbReference type="EMBL" id="KAL0963293.1"/>
    </source>
</evidence>
<keyword evidence="4" id="KW-0342">GTP-binding</keyword>
<organism evidence="6 7">
    <name type="scientific">Umbra pygmaea</name>
    <name type="common">Eastern mudminnow</name>
    <dbReference type="NCBI Taxonomy" id="75934"/>
    <lineage>
        <taxon>Eukaryota</taxon>
        <taxon>Metazoa</taxon>
        <taxon>Chordata</taxon>
        <taxon>Craniata</taxon>
        <taxon>Vertebrata</taxon>
        <taxon>Euteleostomi</taxon>
        <taxon>Actinopterygii</taxon>
        <taxon>Neopterygii</taxon>
        <taxon>Teleostei</taxon>
        <taxon>Protacanthopterygii</taxon>
        <taxon>Esociformes</taxon>
        <taxon>Umbridae</taxon>
        <taxon>Umbra</taxon>
    </lineage>
</organism>
<proteinExistence type="inferred from homology"/>
<dbReference type="InterPro" id="IPR007743">
    <property type="entry name" value="Immunity-related_GTPase-like"/>
</dbReference>
<evidence type="ECO:0000256" key="2">
    <source>
        <dbReference type="ARBA" id="ARBA00022741"/>
    </source>
</evidence>
<dbReference type="InterPro" id="IPR027417">
    <property type="entry name" value="P-loop_NTPase"/>
</dbReference>
<dbReference type="GO" id="GO:0016787">
    <property type="term" value="F:hydrolase activity"/>
    <property type="evidence" value="ECO:0007669"/>
    <property type="project" value="UniProtKB-KW"/>
</dbReference>
<evidence type="ECO:0000313" key="7">
    <source>
        <dbReference type="Proteomes" id="UP001557470"/>
    </source>
</evidence>
<evidence type="ECO:0000259" key="5">
    <source>
        <dbReference type="PROSITE" id="PS51716"/>
    </source>
</evidence>
<evidence type="ECO:0000256" key="1">
    <source>
        <dbReference type="ARBA" id="ARBA00005429"/>
    </source>
</evidence>
<evidence type="ECO:0000256" key="3">
    <source>
        <dbReference type="ARBA" id="ARBA00022801"/>
    </source>
</evidence>
<dbReference type="SUPFAM" id="SSF52540">
    <property type="entry name" value="P-loop containing nucleoside triphosphate hydrolases"/>
    <property type="match status" value="1"/>
</dbReference>
<dbReference type="Proteomes" id="UP001557470">
    <property type="component" value="Unassembled WGS sequence"/>
</dbReference>
<dbReference type="Pfam" id="PF05049">
    <property type="entry name" value="IIGP"/>
    <property type="match status" value="1"/>
</dbReference>
<dbReference type="EMBL" id="JAGEUA010000010">
    <property type="protein sequence ID" value="KAL0963293.1"/>
    <property type="molecule type" value="Genomic_DNA"/>
</dbReference>
<feature type="domain" description="IRG-type G" evidence="5">
    <location>
        <begin position="1"/>
        <end position="149"/>
    </location>
</feature>
<dbReference type="Gene3D" id="3.40.50.300">
    <property type="entry name" value="P-loop containing nucleotide triphosphate hydrolases"/>
    <property type="match status" value="1"/>
</dbReference>
<keyword evidence="2" id="KW-0547">Nucleotide-binding</keyword>
<dbReference type="AlphaFoldDB" id="A0ABD0W2R0"/>
<dbReference type="InterPro" id="IPR030385">
    <property type="entry name" value="G_IRG_dom"/>
</dbReference>
<sequence>MDQELDIITDDDINTARRELQEVLENGTLTSAAGQIQDYLEKVQNVELNIAVTGESGSVRFRNNDVLLAKEIQKMNRKFYFVRSKIDASLAAEKRKKNFNRDETLKQIKENSIQGLEKEGLGSPKVFLVSSFDLQLFDFPVLEETMEKELPDHKKEVLLMCIPNLTLEINERKRNALGVSVWKAAFKSGVAGAVPIPGVSIIADIKILTDEIEKYYQAFGLDNESLQNLADKMGLRVEELNAVIKSPLHTAGGLAFGTTYHMLKSCLNELAEDAKNVLMKSLEPKTETK</sequence>
<name>A0ABD0W2R0_UMBPY</name>
<dbReference type="PROSITE" id="PS51716">
    <property type="entry name" value="G_IRG"/>
    <property type="match status" value="1"/>
</dbReference>